<dbReference type="GO" id="GO:0005654">
    <property type="term" value="C:nucleoplasm"/>
    <property type="evidence" value="ECO:0007669"/>
    <property type="project" value="TreeGrafter"/>
</dbReference>
<evidence type="ECO:0000256" key="5">
    <source>
        <dbReference type="ARBA" id="ARBA00022833"/>
    </source>
</evidence>
<feature type="domain" description="C2H2-type" evidence="11">
    <location>
        <begin position="142"/>
        <end position="169"/>
    </location>
</feature>
<proteinExistence type="predicted"/>
<dbReference type="SMART" id="SM00355">
    <property type="entry name" value="ZnF_C2H2"/>
    <property type="match status" value="9"/>
</dbReference>
<evidence type="ECO:0000256" key="10">
    <source>
        <dbReference type="SAM" id="Coils"/>
    </source>
</evidence>
<dbReference type="Pfam" id="PF13909">
    <property type="entry name" value="zf-H2C2_5"/>
    <property type="match status" value="1"/>
</dbReference>
<evidence type="ECO:0000256" key="7">
    <source>
        <dbReference type="ARBA" id="ARBA00023163"/>
    </source>
</evidence>
<dbReference type="GO" id="GO:0002682">
    <property type="term" value="P:regulation of immune system process"/>
    <property type="evidence" value="ECO:0007669"/>
    <property type="project" value="TreeGrafter"/>
</dbReference>
<evidence type="ECO:0000259" key="11">
    <source>
        <dbReference type="PROSITE" id="PS50157"/>
    </source>
</evidence>
<feature type="domain" description="C2H2-type" evidence="11">
    <location>
        <begin position="226"/>
        <end position="253"/>
    </location>
</feature>
<keyword evidence="5" id="KW-0862">Zinc</keyword>
<gene>
    <name evidence="12" type="ORF">PVAND_017421</name>
</gene>
<protein>
    <recommendedName>
        <fullName evidence="11">C2H2-type domain-containing protein</fullName>
    </recommendedName>
</protein>
<evidence type="ECO:0000256" key="6">
    <source>
        <dbReference type="ARBA" id="ARBA00023015"/>
    </source>
</evidence>
<dbReference type="Proteomes" id="UP001107558">
    <property type="component" value="Chromosome 4"/>
</dbReference>
<evidence type="ECO:0000256" key="9">
    <source>
        <dbReference type="PROSITE-ProRule" id="PRU00042"/>
    </source>
</evidence>
<dbReference type="GO" id="GO:0000978">
    <property type="term" value="F:RNA polymerase II cis-regulatory region sequence-specific DNA binding"/>
    <property type="evidence" value="ECO:0007669"/>
    <property type="project" value="TreeGrafter"/>
</dbReference>
<dbReference type="PROSITE" id="PS50157">
    <property type="entry name" value="ZINC_FINGER_C2H2_2"/>
    <property type="match status" value="7"/>
</dbReference>
<dbReference type="InterPro" id="IPR013087">
    <property type="entry name" value="Znf_C2H2_type"/>
</dbReference>
<comment type="subcellular location">
    <subcellularLocation>
        <location evidence="1">Nucleus</location>
    </subcellularLocation>
</comment>
<keyword evidence="13" id="KW-1185">Reference proteome</keyword>
<keyword evidence="2" id="KW-0479">Metal-binding</keyword>
<dbReference type="FunFam" id="3.30.160.60:FF:000446">
    <property type="entry name" value="Zinc finger protein"/>
    <property type="match status" value="1"/>
</dbReference>
<evidence type="ECO:0000256" key="4">
    <source>
        <dbReference type="ARBA" id="ARBA00022771"/>
    </source>
</evidence>
<dbReference type="PANTHER" id="PTHR24399:SF23">
    <property type="entry name" value="C2H2-TYPE DOMAIN-CONTAINING PROTEIN"/>
    <property type="match status" value="1"/>
</dbReference>
<evidence type="ECO:0000256" key="1">
    <source>
        <dbReference type="ARBA" id="ARBA00004123"/>
    </source>
</evidence>
<dbReference type="AlphaFoldDB" id="A0A9J6BJF6"/>
<dbReference type="InterPro" id="IPR036236">
    <property type="entry name" value="Znf_C2H2_sf"/>
</dbReference>
<evidence type="ECO:0000256" key="8">
    <source>
        <dbReference type="ARBA" id="ARBA00023242"/>
    </source>
</evidence>
<keyword evidence="3" id="KW-0677">Repeat</keyword>
<keyword evidence="8" id="KW-0539">Nucleus</keyword>
<feature type="domain" description="C2H2-type" evidence="11">
    <location>
        <begin position="168"/>
        <end position="195"/>
    </location>
</feature>
<reference evidence="12" key="1">
    <citation type="submission" date="2021-03" db="EMBL/GenBank/DDBJ databases">
        <title>Chromosome level genome of the anhydrobiotic midge Polypedilum vanderplanki.</title>
        <authorList>
            <person name="Yoshida Y."/>
            <person name="Kikawada T."/>
            <person name="Gusev O."/>
        </authorList>
    </citation>
    <scope>NUCLEOTIDE SEQUENCE</scope>
    <source>
        <strain evidence="12">NIAS01</strain>
        <tissue evidence="12">Whole body or cell culture</tissue>
    </source>
</reference>
<comment type="caution">
    <text evidence="12">The sequence shown here is derived from an EMBL/GenBank/DDBJ whole genome shotgun (WGS) entry which is preliminary data.</text>
</comment>
<feature type="domain" description="C2H2-type" evidence="11">
    <location>
        <begin position="57"/>
        <end position="85"/>
    </location>
</feature>
<feature type="domain" description="C2H2-type" evidence="11">
    <location>
        <begin position="256"/>
        <end position="283"/>
    </location>
</feature>
<dbReference type="PANTHER" id="PTHR24399">
    <property type="entry name" value="ZINC FINGER AND BTB DOMAIN-CONTAINING"/>
    <property type="match status" value="1"/>
</dbReference>
<evidence type="ECO:0000313" key="13">
    <source>
        <dbReference type="Proteomes" id="UP001107558"/>
    </source>
</evidence>
<dbReference type="OrthoDB" id="6077919at2759"/>
<dbReference type="GO" id="GO:0001227">
    <property type="term" value="F:DNA-binding transcription repressor activity, RNA polymerase II-specific"/>
    <property type="evidence" value="ECO:0007669"/>
    <property type="project" value="TreeGrafter"/>
</dbReference>
<feature type="domain" description="C2H2-type" evidence="11">
    <location>
        <begin position="285"/>
        <end position="312"/>
    </location>
</feature>
<keyword evidence="6" id="KW-0805">Transcription regulation</keyword>
<dbReference type="EMBL" id="JADBJN010000004">
    <property type="protein sequence ID" value="KAG5669534.1"/>
    <property type="molecule type" value="Genomic_DNA"/>
</dbReference>
<accession>A0A9J6BJF6</accession>
<evidence type="ECO:0000256" key="2">
    <source>
        <dbReference type="ARBA" id="ARBA00022723"/>
    </source>
</evidence>
<keyword evidence="10" id="KW-0175">Coiled coil</keyword>
<dbReference type="GO" id="GO:0008270">
    <property type="term" value="F:zinc ion binding"/>
    <property type="evidence" value="ECO:0007669"/>
    <property type="project" value="UniProtKB-KW"/>
</dbReference>
<dbReference type="Gene3D" id="3.30.160.60">
    <property type="entry name" value="Classic Zinc Finger"/>
    <property type="match status" value="5"/>
</dbReference>
<feature type="coiled-coil region" evidence="10">
    <location>
        <begin position="15"/>
        <end position="46"/>
    </location>
</feature>
<name>A0A9J6BJF6_POLVA</name>
<evidence type="ECO:0000313" key="12">
    <source>
        <dbReference type="EMBL" id="KAG5669534.1"/>
    </source>
</evidence>
<dbReference type="GO" id="GO:0001817">
    <property type="term" value="P:regulation of cytokine production"/>
    <property type="evidence" value="ECO:0007669"/>
    <property type="project" value="TreeGrafter"/>
</dbReference>
<sequence length="312" mass="37917">MSVNNNKVQTNCDFLLVINNKVDQVNNDLKNQKKNLSKEINCKFREKKFRSKYHLYYFCNHCELKFKYKTWLTLHLTTKHQKGKEIKFECDFDGKIFDSKAKIYGHMKTCHQTLEECNLCGKEIRNLNQHMRRVHAKENEKIKCQICHKTLKNQFCMRKHLKTHNKQHQCQLCGYKFSFNNQLKEHQKVHKNQFAFRCEKCQKNFNSSSILKRHLKTHDKNRIKKYKCSQCEYSTHRKNLLKNHLKSHNKHREKNLKCPKCDYKTDRKAHLKRHLQTHNPNREKFPCLYCNYEATRRDSLKIHIKQHDPNRI</sequence>
<dbReference type="Pfam" id="PF00096">
    <property type="entry name" value="zf-C2H2"/>
    <property type="match status" value="1"/>
</dbReference>
<keyword evidence="7" id="KW-0804">Transcription</keyword>
<dbReference type="PROSITE" id="PS00028">
    <property type="entry name" value="ZINC_FINGER_C2H2_1"/>
    <property type="match status" value="4"/>
</dbReference>
<organism evidence="12 13">
    <name type="scientific">Polypedilum vanderplanki</name>
    <name type="common">Sleeping chironomid midge</name>
    <dbReference type="NCBI Taxonomy" id="319348"/>
    <lineage>
        <taxon>Eukaryota</taxon>
        <taxon>Metazoa</taxon>
        <taxon>Ecdysozoa</taxon>
        <taxon>Arthropoda</taxon>
        <taxon>Hexapoda</taxon>
        <taxon>Insecta</taxon>
        <taxon>Pterygota</taxon>
        <taxon>Neoptera</taxon>
        <taxon>Endopterygota</taxon>
        <taxon>Diptera</taxon>
        <taxon>Nematocera</taxon>
        <taxon>Chironomoidea</taxon>
        <taxon>Chironomidae</taxon>
        <taxon>Chironominae</taxon>
        <taxon>Polypedilum</taxon>
        <taxon>Polypedilum</taxon>
    </lineage>
</organism>
<dbReference type="SUPFAM" id="SSF57667">
    <property type="entry name" value="beta-beta-alpha zinc fingers"/>
    <property type="match status" value="4"/>
</dbReference>
<feature type="domain" description="C2H2-type" evidence="11">
    <location>
        <begin position="196"/>
        <end position="223"/>
    </location>
</feature>
<evidence type="ECO:0000256" key="3">
    <source>
        <dbReference type="ARBA" id="ARBA00022737"/>
    </source>
</evidence>
<keyword evidence="4 9" id="KW-0863">Zinc-finger</keyword>
<dbReference type="Pfam" id="PF13894">
    <property type="entry name" value="zf-C2H2_4"/>
    <property type="match status" value="1"/>
</dbReference>